<dbReference type="Proteomes" id="UP001152523">
    <property type="component" value="Unassembled WGS sequence"/>
</dbReference>
<proteinExistence type="inferred from homology"/>
<reference evidence="4" key="1">
    <citation type="submission" date="2022-07" db="EMBL/GenBank/DDBJ databases">
        <authorList>
            <person name="Macas J."/>
            <person name="Novak P."/>
            <person name="Neumann P."/>
        </authorList>
    </citation>
    <scope>NUCLEOTIDE SEQUENCE</scope>
</reference>
<keyword evidence="1" id="KW-0464">Manganese</keyword>
<keyword evidence="1" id="KW-0460">Magnesium</keyword>
<dbReference type="SMART" id="SM00331">
    <property type="entry name" value="PP2C_SIG"/>
    <property type="match status" value="1"/>
</dbReference>
<dbReference type="EMBL" id="CAMAPF010000938">
    <property type="protein sequence ID" value="CAH9125643.1"/>
    <property type="molecule type" value="Genomic_DNA"/>
</dbReference>
<keyword evidence="5" id="KW-1185">Reference proteome</keyword>
<dbReference type="PROSITE" id="PS51746">
    <property type="entry name" value="PPM_2"/>
    <property type="match status" value="1"/>
</dbReference>
<organism evidence="4 5">
    <name type="scientific">Cuscuta epithymum</name>
    <dbReference type="NCBI Taxonomy" id="186058"/>
    <lineage>
        <taxon>Eukaryota</taxon>
        <taxon>Viridiplantae</taxon>
        <taxon>Streptophyta</taxon>
        <taxon>Embryophyta</taxon>
        <taxon>Tracheophyta</taxon>
        <taxon>Spermatophyta</taxon>
        <taxon>Magnoliopsida</taxon>
        <taxon>eudicotyledons</taxon>
        <taxon>Gunneridae</taxon>
        <taxon>Pentapetalae</taxon>
        <taxon>asterids</taxon>
        <taxon>lamiids</taxon>
        <taxon>Solanales</taxon>
        <taxon>Convolvulaceae</taxon>
        <taxon>Cuscuteae</taxon>
        <taxon>Cuscuta</taxon>
        <taxon>Cuscuta subgen. Cuscuta</taxon>
    </lineage>
</organism>
<comment type="cofactor">
    <cofactor evidence="1">
        <name>Mg(2+)</name>
        <dbReference type="ChEBI" id="CHEBI:18420"/>
    </cofactor>
</comment>
<evidence type="ECO:0000313" key="5">
    <source>
        <dbReference type="Proteomes" id="UP001152523"/>
    </source>
</evidence>
<comment type="cofactor">
    <cofactor evidence="1">
        <name>Mn(2+)</name>
        <dbReference type="ChEBI" id="CHEBI:29035"/>
    </cofactor>
</comment>
<gene>
    <name evidence="4" type="ORF">CEPIT_LOCUS26922</name>
</gene>
<dbReference type="SUPFAM" id="SSF81606">
    <property type="entry name" value="PP2C-like"/>
    <property type="match status" value="1"/>
</dbReference>
<dbReference type="InterPro" id="IPR001932">
    <property type="entry name" value="PPM-type_phosphatase-like_dom"/>
</dbReference>
<keyword evidence="1" id="KW-0378">Hydrolase</keyword>
<comment type="similarity">
    <text evidence="1">Belongs to the PP2C family.</text>
</comment>
<dbReference type="InterPro" id="IPR039123">
    <property type="entry name" value="PPTC7"/>
</dbReference>
<dbReference type="GO" id="GO:0046872">
    <property type="term" value="F:metal ion binding"/>
    <property type="evidence" value="ECO:0007669"/>
    <property type="project" value="UniProtKB-UniRule"/>
</dbReference>
<evidence type="ECO:0000256" key="1">
    <source>
        <dbReference type="RuleBase" id="RU366020"/>
    </source>
</evidence>
<accession>A0AAV0ER64</accession>
<dbReference type="GO" id="GO:0004722">
    <property type="term" value="F:protein serine/threonine phosphatase activity"/>
    <property type="evidence" value="ECO:0007669"/>
    <property type="project" value="UniProtKB-EC"/>
</dbReference>
<dbReference type="InterPro" id="IPR036457">
    <property type="entry name" value="PPM-type-like_dom_sf"/>
</dbReference>
<name>A0AAV0ER64_9ASTE</name>
<dbReference type="Gene3D" id="3.60.40.10">
    <property type="entry name" value="PPM-type phosphatase domain"/>
    <property type="match status" value="2"/>
</dbReference>
<dbReference type="PANTHER" id="PTHR12320">
    <property type="entry name" value="PROTEIN PHOSPHATASE 2C"/>
    <property type="match status" value="1"/>
</dbReference>
<dbReference type="EC" id="3.1.3.16" evidence="1"/>
<feature type="region of interest" description="Disordered" evidence="2">
    <location>
        <begin position="164"/>
        <end position="197"/>
    </location>
</feature>
<evidence type="ECO:0000256" key="2">
    <source>
        <dbReference type="SAM" id="MobiDB-lite"/>
    </source>
</evidence>
<dbReference type="SMART" id="SM00332">
    <property type="entry name" value="PP2Cc"/>
    <property type="match status" value="1"/>
</dbReference>
<feature type="domain" description="PPM-type phosphatase" evidence="3">
    <location>
        <begin position="230"/>
        <end position="466"/>
    </location>
</feature>
<dbReference type="GO" id="GO:0009507">
    <property type="term" value="C:chloroplast"/>
    <property type="evidence" value="ECO:0007669"/>
    <property type="project" value="TreeGrafter"/>
</dbReference>
<comment type="catalytic activity">
    <reaction evidence="1">
        <text>O-phospho-L-seryl-[protein] + H2O = L-seryl-[protein] + phosphate</text>
        <dbReference type="Rhea" id="RHEA:20629"/>
        <dbReference type="Rhea" id="RHEA-COMP:9863"/>
        <dbReference type="Rhea" id="RHEA-COMP:11604"/>
        <dbReference type="ChEBI" id="CHEBI:15377"/>
        <dbReference type="ChEBI" id="CHEBI:29999"/>
        <dbReference type="ChEBI" id="CHEBI:43474"/>
        <dbReference type="ChEBI" id="CHEBI:83421"/>
        <dbReference type="EC" id="3.1.3.16"/>
    </reaction>
</comment>
<dbReference type="AlphaFoldDB" id="A0AAV0ER64"/>
<protein>
    <recommendedName>
        <fullName evidence="1">Protein phosphatase</fullName>
        <ecNumber evidence="1">3.1.3.16</ecNumber>
    </recommendedName>
</protein>
<evidence type="ECO:0000313" key="4">
    <source>
        <dbReference type="EMBL" id="CAH9125643.1"/>
    </source>
</evidence>
<keyword evidence="1" id="KW-0904">Protein phosphatase</keyword>
<keyword evidence="1" id="KW-0479">Metal-binding</keyword>
<dbReference type="Pfam" id="PF00481">
    <property type="entry name" value="PP2C"/>
    <property type="match status" value="2"/>
</dbReference>
<comment type="caution">
    <text evidence="4">The sequence shown here is derived from an EMBL/GenBank/DDBJ whole genome shotgun (WGS) entry which is preliminary data.</text>
</comment>
<dbReference type="PANTHER" id="PTHR12320:SF1">
    <property type="entry name" value="PROTEIN PHOSPHATASE PTC7 HOMOLOG"/>
    <property type="match status" value="1"/>
</dbReference>
<comment type="catalytic activity">
    <reaction evidence="1">
        <text>O-phospho-L-threonyl-[protein] + H2O = L-threonyl-[protein] + phosphate</text>
        <dbReference type="Rhea" id="RHEA:47004"/>
        <dbReference type="Rhea" id="RHEA-COMP:11060"/>
        <dbReference type="Rhea" id="RHEA-COMP:11605"/>
        <dbReference type="ChEBI" id="CHEBI:15377"/>
        <dbReference type="ChEBI" id="CHEBI:30013"/>
        <dbReference type="ChEBI" id="CHEBI:43474"/>
        <dbReference type="ChEBI" id="CHEBI:61977"/>
        <dbReference type="EC" id="3.1.3.16"/>
    </reaction>
</comment>
<evidence type="ECO:0000259" key="3">
    <source>
        <dbReference type="PROSITE" id="PS51746"/>
    </source>
</evidence>
<sequence length="471" mass="51667">MAGLVSKSVAYFPIPLNYPAVYTSPIPFLPLSALSRSIQSGRRRRRKLPQITFFCKPNSQYVEVISIHEHDDGSFLFRFGDPAEDCWLVEVDKRKDAEELHVVKGDCQKEEEEVIVKEAEQKEGFLTHAANDSDIPESELVSRNKGSYNLLEVGIYSDGELLENFSGERPESSSHQTRGFPDYSKQPSDGEYNAYDDDSIEPTEVVSSGQVESLTNKAIQTTELVLSSGAALFPHPSKAFTGGEDAYFMTDQNWLGIADGVGQWSLEGIYPGVYSRELMEHCEKVILQCGSDFRTDPKAVLELSMEKVESPGCSTALIAHFDGQVFHVANIGDSGFIMIRNGVVFKMSSPMFHAFNFPILIGSGDNPFGVVEEYKSELEEGDIVVTATDGLFDNLYAQEIASIVINSLKANKTPKEIAEALGTRAQEVGSAACGRRSPFSDAAQLAGYVGQRGGKHDDVAVIVSVVQNNTR</sequence>